<dbReference type="EMBL" id="JANEYG010000817">
    <property type="protein sequence ID" value="KAJ8909242.1"/>
    <property type="molecule type" value="Genomic_DNA"/>
</dbReference>
<dbReference type="Pfam" id="PF03184">
    <property type="entry name" value="DDE_1"/>
    <property type="match status" value="1"/>
</dbReference>
<gene>
    <name evidence="4" type="ORF">NQ315_017218</name>
</gene>
<feature type="domain" description="DDE-1" evidence="2">
    <location>
        <begin position="192"/>
        <end position="336"/>
    </location>
</feature>
<evidence type="ECO:0000313" key="5">
    <source>
        <dbReference type="Proteomes" id="UP001159042"/>
    </source>
</evidence>
<dbReference type="InterPro" id="IPR007889">
    <property type="entry name" value="HTH_Psq"/>
</dbReference>
<keyword evidence="5" id="KW-1185">Reference proteome</keyword>
<organism evidence="4 5">
    <name type="scientific">Exocentrus adspersus</name>
    <dbReference type="NCBI Taxonomy" id="1586481"/>
    <lineage>
        <taxon>Eukaryota</taxon>
        <taxon>Metazoa</taxon>
        <taxon>Ecdysozoa</taxon>
        <taxon>Arthropoda</taxon>
        <taxon>Hexapoda</taxon>
        <taxon>Insecta</taxon>
        <taxon>Pterygota</taxon>
        <taxon>Neoptera</taxon>
        <taxon>Endopterygota</taxon>
        <taxon>Coleoptera</taxon>
        <taxon>Polyphaga</taxon>
        <taxon>Cucujiformia</taxon>
        <taxon>Chrysomeloidea</taxon>
        <taxon>Cerambycidae</taxon>
        <taxon>Lamiinae</taxon>
        <taxon>Acanthocinini</taxon>
        <taxon>Exocentrus</taxon>
    </lineage>
</organism>
<dbReference type="InterPro" id="IPR050863">
    <property type="entry name" value="CenT-Element_Derived"/>
</dbReference>
<evidence type="ECO:0000313" key="4">
    <source>
        <dbReference type="EMBL" id="KAJ8909242.1"/>
    </source>
</evidence>
<evidence type="ECO:0000259" key="3">
    <source>
        <dbReference type="Pfam" id="PF05225"/>
    </source>
</evidence>
<dbReference type="Pfam" id="PF05225">
    <property type="entry name" value="HTH_psq"/>
    <property type="match status" value="1"/>
</dbReference>
<dbReference type="Gene3D" id="3.30.420.10">
    <property type="entry name" value="Ribonuclease H-like superfamily/Ribonuclease H"/>
    <property type="match status" value="1"/>
</dbReference>
<dbReference type="InterPro" id="IPR009057">
    <property type="entry name" value="Homeodomain-like_sf"/>
</dbReference>
<dbReference type="InterPro" id="IPR004875">
    <property type="entry name" value="DDE_SF_endonuclease_dom"/>
</dbReference>
<protein>
    <recommendedName>
        <fullName evidence="6">Transposase</fullName>
    </recommendedName>
</protein>
<proteinExistence type="predicted"/>
<accession>A0AAV8V4V7</accession>
<evidence type="ECO:0000259" key="2">
    <source>
        <dbReference type="Pfam" id="PF03184"/>
    </source>
</evidence>
<dbReference type="SUPFAM" id="SSF46689">
    <property type="entry name" value="Homeodomain-like"/>
    <property type="match status" value="1"/>
</dbReference>
<sequence>MPKVLEGQLKYSKKYSEDDVKNALNMIADGVPLREAARKFNIPRATLQFRRSDKFSKTTFGPRPVLSEQGKCLGEGSVKAILDKYPRENPFTDNFPHDGWYKAFLRRHPELAVRTPEGVTAASANVSEKDIRCWFQQIGDYIVSKGYQNVLDDPRRIFNSDETSFNLCPKNSKVLAPRGSRNVYEVEHASSKQTITVLFSFSAAGLTAPPLIIYPGKRLRGDIAESVPKHWGIGLSDTGWRKAEVLYDYIKNVFYPYLKAENVTFPIILYLDGHSTHLTYQLSELCKSLDIILICLYPNATRILQPADVGAFKPLKTGWKKAVIDWRKDNLNESLTKEKFAPILQKVYMSRFLATLIEIMIRLQPITLRNCKRTNRIVSFVTILYVHLNIGREKAAMPDAIDFSKCLGGEKKDPLENPERVVVSDKVLSFDHFKRILVIWIIYTKYGYFLSGTESESMIVQSNEEPQQEPSTVFDDLNIENPNHDAGFEFRLEHVNPTHDGKKTNEHVEIKTCIVTEDGTLQVDNTVETQKS</sequence>
<evidence type="ECO:0008006" key="6">
    <source>
        <dbReference type="Google" id="ProtNLM"/>
    </source>
</evidence>
<dbReference type="Gene3D" id="1.10.10.60">
    <property type="entry name" value="Homeodomain-like"/>
    <property type="match status" value="1"/>
</dbReference>
<dbReference type="InterPro" id="IPR036397">
    <property type="entry name" value="RNaseH_sf"/>
</dbReference>
<dbReference type="GO" id="GO:0005634">
    <property type="term" value="C:nucleus"/>
    <property type="evidence" value="ECO:0007669"/>
    <property type="project" value="UniProtKB-SubCell"/>
</dbReference>
<comment type="caution">
    <text evidence="4">The sequence shown here is derived from an EMBL/GenBank/DDBJ whole genome shotgun (WGS) entry which is preliminary data.</text>
</comment>
<dbReference type="GO" id="GO:0003677">
    <property type="term" value="F:DNA binding"/>
    <property type="evidence" value="ECO:0007669"/>
    <property type="project" value="InterPro"/>
</dbReference>
<dbReference type="PANTHER" id="PTHR19303:SF74">
    <property type="entry name" value="POGO TRANSPOSABLE ELEMENT WITH KRAB DOMAIN"/>
    <property type="match status" value="1"/>
</dbReference>
<evidence type="ECO:0000256" key="1">
    <source>
        <dbReference type="ARBA" id="ARBA00004123"/>
    </source>
</evidence>
<dbReference type="Proteomes" id="UP001159042">
    <property type="component" value="Unassembled WGS sequence"/>
</dbReference>
<reference evidence="4 5" key="1">
    <citation type="journal article" date="2023" name="Insect Mol. Biol.">
        <title>Genome sequencing provides insights into the evolution of gene families encoding plant cell wall-degrading enzymes in longhorned beetles.</title>
        <authorList>
            <person name="Shin N.R."/>
            <person name="Okamura Y."/>
            <person name="Kirsch R."/>
            <person name="Pauchet Y."/>
        </authorList>
    </citation>
    <scope>NUCLEOTIDE SEQUENCE [LARGE SCALE GENOMIC DNA]</scope>
    <source>
        <strain evidence="4">EAD_L_NR</strain>
    </source>
</reference>
<dbReference type="AlphaFoldDB" id="A0AAV8V4V7"/>
<comment type="subcellular location">
    <subcellularLocation>
        <location evidence="1">Nucleus</location>
    </subcellularLocation>
</comment>
<dbReference type="PANTHER" id="PTHR19303">
    <property type="entry name" value="TRANSPOSON"/>
    <property type="match status" value="1"/>
</dbReference>
<name>A0AAV8V4V7_9CUCU</name>
<feature type="domain" description="HTH psq-type" evidence="3">
    <location>
        <begin position="17"/>
        <end position="51"/>
    </location>
</feature>